<dbReference type="InterPro" id="IPR001647">
    <property type="entry name" value="HTH_TetR"/>
</dbReference>
<dbReference type="Gene3D" id="1.10.357.10">
    <property type="entry name" value="Tetracycline Repressor, domain 2"/>
    <property type="match status" value="1"/>
</dbReference>
<organism evidence="4 5">
    <name type="scientific">Gottschalkia acidurici (strain ATCC 7906 / DSM 604 / BCRC 14475 / CIP 104303 / KCTC 5404 / NCIMB 10678 / 9a)</name>
    <name type="common">Clostridium acidurici</name>
    <dbReference type="NCBI Taxonomy" id="1128398"/>
    <lineage>
        <taxon>Bacteria</taxon>
        <taxon>Bacillati</taxon>
        <taxon>Bacillota</taxon>
        <taxon>Tissierellia</taxon>
        <taxon>Tissierellales</taxon>
        <taxon>Gottschalkiaceae</taxon>
        <taxon>Gottschalkia</taxon>
    </lineage>
</organism>
<dbReference type="eggNOG" id="COG1309">
    <property type="taxonomic scope" value="Bacteria"/>
</dbReference>
<dbReference type="OrthoDB" id="9810250at2"/>
<accession>K0B2B4</accession>
<evidence type="ECO:0000313" key="5">
    <source>
        <dbReference type="Proteomes" id="UP000006094"/>
    </source>
</evidence>
<dbReference type="AlphaFoldDB" id="K0B2B4"/>
<evidence type="ECO:0000256" key="1">
    <source>
        <dbReference type="ARBA" id="ARBA00023125"/>
    </source>
</evidence>
<name>K0B2B4_GOTA9</name>
<dbReference type="InterPro" id="IPR050624">
    <property type="entry name" value="HTH-type_Tx_Regulator"/>
</dbReference>
<keyword evidence="5" id="KW-1185">Reference proteome</keyword>
<dbReference type="GO" id="GO:0003677">
    <property type="term" value="F:DNA binding"/>
    <property type="evidence" value="ECO:0007669"/>
    <property type="project" value="UniProtKB-UniRule"/>
</dbReference>
<dbReference type="PANTHER" id="PTHR43479">
    <property type="entry name" value="ACREF/ENVCD OPERON REPRESSOR-RELATED"/>
    <property type="match status" value="1"/>
</dbReference>
<sequence length="186" mass="21731">MAVLKEDPRILRTKKLIIDAFISLVKEKDFHSISIKDITNLANINRSTFYSHFSDKYILLEKIVDQMMFHKKFEQVVDKEDLDSDTLRLLVYSFCDFADESKETFKHNYNTVIALTEERVKRIVVNIIVTFLKSKDREQNIMIATMLASSICSASCLWINENKKVPIETFFDQIHPFLMGAIKEII</sequence>
<feature type="domain" description="HTH tetR-type" evidence="3">
    <location>
        <begin position="11"/>
        <end position="71"/>
    </location>
</feature>
<evidence type="ECO:0000256" key="2">
    <source>
        <dbReference type="PROSITE-ProRule" id="PRU00335"/>
    </source>
</evidence>
<dbReference type="PATRIC" id="fig|1128398.3.peg.2131"/>
<evidence type="ECO:0000313" key="4">
    <source>
        <dbReference type="EMBL" id="AFS79070.1"/>
    </source>
</evidence>
<dbReference type="PROSITE" id="PS50977">
    <property type="entry name" value="HTH_TETR_2"/>
    <property type="match status" value="1"/>
</dbReference>
<dbReference type="EMBL" id="CP003326">
    <property type="protein sequence ID" value="AFS79070.1"/>
    <property type="molecule type" value="Genomic_DNA"/>
</dbReference>
<dbReference type="InterPro" id="IPR009057">
    <property type="entry name" value="Homeodomain-like_sf"/>
</dbReference>
<dbReference type="Proteomes" id="UP000006094">
    <property type="component" value="Chromosome"/>
</dbReference>
<protein>
    <submittedName>
        <fullName evidence="4">Transcriptional regulator TetR family</fullName>
    </submittedName>
</protein>
<evidence type="ECO:0000259" key="3">
    <source>
        <dbReference type="PROSITE" id="PS50977"/>
    </source>
</evidence>
<reference evidence="4 5" key="1">
    <citation type="journal article" date="2012" name="PLoS ONE">
        <title>The purine-utilizing bacterium Clostridium acidurici 9a: a genome-guided metabolic reconsideration.</title>
        <authorList>
            <person name="Hartwich K."/>
            <person name="Poehlein A."/>
            <person name="Daniel R."/>
        </authorList>
    </citation>
    <scope>NUCLEOTIDE SEQUENCE [LARGE SCALE GENOMIC DNA]</scope>
    <source>
        <strain evidence="5">ATCC 7906 / DSM 604 / BCRC 14475 / CIP 104303 / KCTC 5404 / NCIMB 10678 / 9a</strain>
    </source>
</reference>
<dbReference type="Pfam" id="PF00440">
    <property type="entry name" value="TetR_N"/>
    <property type="match status" value="1"/>
</dbReference>
<gene>
    <name evidence="4" type="ordered locus">Curi_c20660</name>
</gene>
<dbReference type="RefSeq" id="WP_014968206.1">
    <property type="nucleotide sequence ID" value="NC_018664.1"/>
</dbReference>
<dbReference type="STRING" id="1128398.Curi_c20660"/>
<feature type="DNA-binding region" description="H-T-H motif" evidence="2">
    <location>
        <begin position="34"/>
        <end position="53"/>
    </location>
</feature>
<proteinExistence type="predicted"/>
<dbReference type="HOGENOM" id="CLU_087539_3_0_9"/>
<dbReference type="KEGG" id="cad:Curi_c20660"/>
<keyword evidence="1 2" id="KW-0238">DNA-binding</keyword>
<dbReference type="PANTHER" id="PTHR43479:SF7">
    <property type="entry name" value="TETR-FAMILY TRANSCRIPTIONAL REGULATOR"/>
    <property type="match status" value="1"/>
</dbReference>
<dbReference type="SUPFAM" id="SSF46689">
    <property type="entry name" value="Homeodomain-like"/>
    <property type="match status" value="1"/>
</dbReference>